<accession>A0A8J8PAH1</accession>
<gene>
    <name evidence="3" type="ORF">EGH24_11555</name>
</gene>
<dbReference type="OrthoDB" id="338003at2157"/>
<reference evidence="3" key="1">
    <citation type="submission" date="2019-02" db="EMBL/GenBank/DDBJ databases">
        <title>Halonotius sp. a new haloarchaeum isolated from saline soil.</title>
        <authorList>
            <person name="Duran-Viseras A."/>
            <person name="Sanchez-Porro C."/>
            <person name="Ventosa A."/>
        </authorList>
    </citation>
    <scope>NUCLEOTIDE SEQUENCE</scope>
    <source>
        <strain evidence="3">F15B</strain>
    </source>
</reference>
<keyword evidence="4" id="KW-1185">Reference proteome</keyword>
<dbReference type="InterPro" id="IPR036388">
    <property type="entry name" value="WH-like_DNA-bd_sf"/>
</dbReference>
<name>A0A8J8PAH1_9EURY</name>
<protein>
    <submittedName>
        <fullName evidence="3">PadR family transcriptional regulator</fullName>
    </submittedName>
</protein>
<evidence type="ECO:0000259" key="2">
    <source>
        <dbReference type="Pfam" id="PF03551"/>
    </source>
</evidence>
<evidence type="ECO:0000313" key="3">
    <source>
        <dbReference type="EMBL" id="TQQ79261.1"/>
    </source>
</evidence>
<dbReference type="SUPFAM" id="SSF46785">
    <property type="entry name" value="Winged helix' DNA-binding domain"/>
    <property type="match status" value="1"/>
</dbReference>
<organism evidence="3 4">
    <name type="scientific">Halonotius terrestris</name>
    <dbReference type="NCBI Taxonomy" id="2487750"/>
    <lineage>
        <taxon>Archaea</taxon>
        <taxon>Methanobacteriati</taxon>
        <taxon>Methanobacteriota</taxon>
        <taxon>Stenosarchaea group</taxon>
        <taxon>Halobacteria</taxon>
        <taxon>Halobacteriales</taxon>
        <taxon>Haloferacaceae</taxon>
        <taxon>Halonotius</taxon>
    </lineage>
</organism>
<dbReference type="Pfam" id="PF03551">
    <property type="entry name" value="PadR"/>
    <property type="match status" value="1"/>
</dbReference>
<sequence length="99" mass="11657">MNDLSAFQRDLLFVVVSLDDPYGLGIKSELEAYQDREINPGQLYPNLNELAERGYLDKQQQDKRTNRYVPTEKTRRELATRRQWEAERLDEQTPEAIAQ</sequence>
<dbReference type="AlphaFoldDB" id="A0A8J8PAH1"/>
<comment type="caution">
    <text evidence="3">The sequence shown here is derived from an EMBL/GenBank/DDBJ whole genome shotgun (WGS) entry which is preliminary data.</text>
</comment>
<dbReference type="RefSeq" id="WP_142980297.1">
    <property type="nucleotide sequence ID" value="NZ_RKLU01000005.1"/>
</dbReference>
<dbReference type="EMBL" id="RKLU01000005">
    <property type="protein sequence ID" value="TQQ79261.1"/>
    <property type="molecule type" value="Genomic_DNA"/>
</dbReference>
<dbReference type="Gene3D" id="1.10.10.10">
    <property type="entry name" value="Winged helix-like DNA-binding domain superfamily/Winged helix DNA-binding domain"/>
    <property type="match status" value="1"/>
</dbReference>
<feature type="region of interest" description="Disordered" evidence="1">
    <location>
        <begin position="53"/>
        <end position="99"/>
    </location>
</feature>
<feature type="domain" description="Transcription regulator PadR N-terminal" evidence="2">
    <location>
        <begin position="15"/>
        <end position="79"/>
    </location>
</feature>
<dbReference type="InterPro" id="IPR005149">
    <property type="entry name" value="Tscrpt_reg_PadR_N"/>
</dbReference>
<proteinExistence type="predicted"/>
<dbReference type="InterPro" id="IPR036390">
    <property type="entry name" value="WH_DNA-bd_sf"/>
</dbReference>
<dbReference type="Proteomes" id="UP000705823">
    <property type="component" value="Unassembled WGS sequence"/>
</dbReference>
<evidence type="ECO:0000256" key="1">
    <source>
        <dbReference type="SAM" id="MobiDB-lite"/>
    </source>
</evidence>
<feature type="compositionally biased region" description="Basic and acidic residues" evidence="1">
    <location>
        <begin position="53"/>
        <end position="91"/>
    </location>
</feature>
<evidence type="ECO:0000313" key="4">
    <source>
        <dbReference type="Proteomes" id="UP000705823"/>
    </source>
</evidence>